<proteinExistence type="predicted"/>
<dbReference type="EMBL" id="LR797523">
    <property type="protein sequence ID" value="CAB4222478.1"/>
    <property type="molecule type" value="Genomic_DNA"/>
</dbReference>
<accession>A0A6J5T4G7</accession>
<name>A0A6J5T4G7_9CAUD</name>
<gene>
    <name evidence="1" type="ORF">UFOVP1655_111</name>
</gene>
<organism evidence="1">
    <name type="scientific">uncultured Caudovirales phage</name>
    <dbReference type="NCBI Taxonomy" id="2100421"/>
    <lineage>
        <taxon>Viruses</taxon>
        <taxon>Duplodnaviria</taxon>
        <taxon>Heunggongvirae</taxon>
        <taxon>Uroviricota</taxon>
        <taxon>Caudoviricetes</taxon>
        <taxon>Peduoviridae</taxon>
        <taxon>Maltschvirus</taxon>
        <taxon>Maltschvirus maltsch</taxon>
    </lineage>
</organism>
<sequence>MNVLKMMKKDLTSVIGLKLEYDFGGSEPLIGIVAEARVCSYKTILDGVDFVGLYYVISFSDHPLAFYGVYDKNIKIIEN</sequence>
<protein>
    <submittedName>
        <fullName evidence="1">Uncharacterized protein</fullName>
    </submittedName>
</protein>
<evidence type="ECO:0000313" key="1">
    <source>
        <dbReference type="EMBL" id="CAB4222478.1"/>
    </source>
</evidence>
<reference evidence="1" key="1">
    <citation type="submission" date="2020-05" db="EMBL/GenBank/DDBJ databases">
        <authorList>
            <person name="Chiriac C."/>
            <person name="Salcher M."/>
            <person name="Ghai R."/>
            <person name="Kavagutti S V."/>
        </authorList>
    </citation>
    <scope>NUCLEOTIDE SEQUENCE</scope>
</reference>